<dbReference type="Proteomes" id="UP000695000">
    <property type="component" value="Unplaced"/>
</dbReference>
<dbReference type="SUPFAM" id="SSF56235">
    <property type="entry name" value="N-terminal nucleophile aminohydrolases (Ntn hydrolases)"/>
    <property type="match status" value="1"/>
</dbReference>
<feature type="transmembrane region" description="Helical" evidence="1">
    <location>
        <begin position="58"/>
        <end position="77"/>
    </location>
</feature>
<evidence type="ECO:0000313" key="2">
    <source>
        <dbReference type="Proteomes" id="UP000695000"/>
    </source>
</evidence>
<dbReference type="GeneID" id="108558369"/>
<sequence>MVDFRNLVQTNHQPHTTLLKRKRFVEVRNEQTLIVNGTERTRQDNRTFSNIPRLKKSVVLPVVAVILVIIVIVILYLTGVLGSENETTTTSPANPTMPMRPSVSSLHTFSKAAVCADGPPCAQIGQQILQQKGSAVDATLAALFCNGLVNMQSMGLGGGFLMTIYKKDARKAYTLNARETAPLAATPNMFQNKPKAARKGPLSIGVPGELKGYWEAHQKFGKLDWKTIIQPTIDLCDKGYKLTIPQHKTAEKINFTTPTYKKWFYNDDGNLKKVGETVKPEVLCNTLRIIAEKGAEDFYTGSLSKMILDDLKKANSIITAEDLKNYSPVWADPISVTLNNGDQLYSTPPPGSGILLAFILKILDGFNFTRQSIDGVENTVQTYHRMIEAFKYAYAKRTELGDTKFINIDNLINKLASPQYAEEIRLKIRDNQTFTDPAHYGAVFYDDSGDNGTAHISVLDEYGDAVSVTSTINLYFGSEVISESTGITFNSVMDDFSTPGFKNYFGLPGSPNNAIAPGKRPLSSMSPSVMTDKNGDVILVVGASGGTQITTGIAQVIMRILWFGQNIKEAVDSPRIHHQVYPMQLGYEYGTLQQIIDGLEKLGHNTTRLTSYSVICGLFKKNDTIFANADHRKGGDVYGY</sequence>
<dbReference type="Gene3D" id="1.10.246.130">
    <property type="match status" value="1"/>
</dbReference>
<keyword evidence="2" id="KW-1185">Reference proteome</keyword>
<gene>
    <name evidence="3" type="primary">LOC108558369</name>
</gene>
<accession>A0ABM1M853</accession>
<dbReference type="PANTHER" id="PTHR11686">
    <property type="entry name" value="GAMMA GLUTAMYL TRANSPEPTIDASE"/>
    <property type="match status" value="1"/>
</dbReference>
<keyword evidence="1" id="KW-0472">Membrane</keyword>
<organism evidence="2 3">
    <name type="scientific">Nicrophorus vespilloides</name>
    <name type="common">Boreal carrion beetle</name>
    <dbReference type="NCBI Taxonomy" id="110193"/>
    <lineage>
        <taxon>Eukaryota</taxon>
        <taxon>Metazoa</taxon>
        <taxon>Ecdysozoa</taxon>
        <taxon>Arthropoda</taxon>
        <taxon>Hexapoda</taxon>
        <taxon>Insecta</taxon>
        <taxon>Pterygota</taxon>
        <taxon>Neoptera</taxon>
        <taxon>Endopterygota</taxon>
        <taxon>Coleoptera</taxon>
        <taxon>Polyphaga</taxon>
        <taxon>Staphyliniformia</taxon>
        <taxon>Silphidae</taxon>
        <taxon>Nicrophorinae</taxon>
        <taxon>Nicrophorus</taxon>
    </lineage>
</organism>
<dbReference type="Pfam" id="PF01019">
    <property type="entry name" value="G_glu_transpept"/>
    <property type="match status" value="1"/>
</dbReference>
<evidence type="ECO:0000313" key="3">
    <source>
        <dbReference type="RefSeq" id="XP_017770753.1"/>
    </source>
</evidence>
<keyword evidence="1" id="KW-0812">Transmembrane</keyword>
<dbReference type="InterPro" id="IPR000101">
    <property type="entry name" value="GGT_peptidase"/>
</dbReference>
<dbReference type="InterPro" id="IPR043138">
    <property type="entry name" value="GGT_lsub"/>
</dbReference>
<dbReference type="PRINTS" id="PR01210">
    <property type="entry name" value="GGTRANSPTASE"/>
</dbReference>
<protein>
    <submittedName>
        <fullName evidence="3">Gamma-glutamyltranspeptidase 1-like isoform X1</fullName>
    </submittedName>
</protein>
<name>A0ABM1M853_NICVS</name>
<dbReference type="RefSeq" id="XP_017770753.1">
    <property type="nucleotide sequence ID" value="XM_017915264.1"/>
</dbReference>
<dbReference type="PANTHER" id="PTHR11686:SF9">
    <property type="entry name" value="RE13973P"/>
    <property type="match status" value="1"/>
</dbReference>
<dbReference type="InterPro" id="IPR029055">
    <property type="entry name" value="Ntn_hydrolases_N"/>
</dbReference>
<proteinExistence type="predicted"/>
<dbReference type="NCBIfam" id="TIGR00066">
    <property type="entry name" value="g_glut_trans"/>
    <property type="match status" value="1"/>
</dbReference>
<evidence type="ECO:0000256" key="1">
    <source>
        <dbReference type="SAM" id="Phobius"/>
    </source>
</evidence>
<dbReference type="Gene3D" id="3.60.20.40">
    <property type="match status" value="1"/>
</dbReference>
<keyword evidence="1" id="KW-1133">Transmembrane helix</keyword>
<dbReference type="InterPro" id="IPR043137">
    <property type="entry name" value="GGT_ssub_C"/>
</dbReference>
<reference evidence="3" key="1">
    <citation type="submission" date="2025-08" db="UniProtKB">
        <authorList>
            <consortium name="RefSeq"/>
        </authorList>
    </citation>
    <scope>IDENTIFICATION</scope>
    <source>
        <tissue evidence="3">Whole Larva</tissue>
    </source>
</reference>